<dbReference type="NCBIfam" id="TIGR01891">
    <property type="entry name" value="amidohydrolases"/>
    <property type="match status" value="1"/>
</dbReference>
<protein>
    <submittedName>
        <fullName evidence="4">Amidohydrolase</fullName>
    </submittedName>
</protein>
<dbReference type="Pfam" id="PF01546">
    <property type="entry name" value="Peptidase_M20"/>
    <property type="match status" value="1"/>
</dbReference>
<dbReference type="EMBL" id="WHNX01000003">
    <property type="protein sequence ID" value="MPW24703.1"/>
    <property type="molecule type" value="Genomic_DNA"/>
</dbReference>
<sequence>MIVRKGIMALNEEAVSIRRKLHTIPEEGFEEFKTSDYIYKYLIDLGIENIERVATTGIVAFIPGQCDETIAFRADMDGLSVDEDNICEYKSIHKGMMHACGHDGHMTIMLLLAKYIVENKIVSKYNVLLIFQPAEEGPGGAKVIIEQGLLQKYAVRKIYGCHIMPTIDEGKIGCKPGPLMAQTGEFYITVRGTSAHAASPHKSVDAIMISANLINALNTIVSRNMDPIETTLFSIGTINGGTRVNVVAGEVKLSGTMRAFDEKTYYGMRKRLLDISKGVESAFNCTIDCNVIEMYPPVVNDQRLYQEFVEIVNDFDYEEVLPMMIAEDFSYYQREVPGLFFYLGSKNNQKDFIYDLHHSKFNFNEIILLNAVEIYAKIIEQ</sequence>
<dbReference type="SUPFAM" id="SSF55031">
    <property type="entry name" value="Bacterial exopeptidase dimerisation domain"/>
    <property type="match status" value="1"/>
</dbReference>
<keyword evidence="5" id="KW-1185">Reference proteome</keyword>
<dbReference type="RefSeq" id="WP_152801431.1">
    <property type="nucleotide sequence ID" value="NZ_WHNX01000003.1"/>
</dbReference>
<dbReference type="Gene3D" id="3.40.630.10">
    <property type="entry name" value="Zn peptidases"/>
    <property type="match status" value="1"/>
</dbReference>
<dbReference type="InterPro" id="IPR017439">
    <property type="entry name" value="Amidohydrolase"/>
</dbReference>
<feature type="binding site" evidence="2">
    <location>
        <position position="162"/>
    </location>
    <ligand>
        <name>Mn(2+)</name>
        <dbReference type="ChEBI" id="CHEBI:29035"/>
        <label>2</label>
    </ligand>
</feature>
<comment type="caution">
    <text evidence="4">The sequence shown here is derived from an EMBL/GenBank/DDBJ whole genome shotgun (WGS) entry which is preliminary data.</text>
</comment>
<dbReference type="FunFam" id="3.30.70.360:FF:000001">
    <property type="entry name" value="N-acetyldiaminopimelate deacetylase"/>
    <property type="match status" value="1"/>
</dbReference>
<dbReference type="GO" id="GO:0046872">
    <property type="term" value="F:metal ion binding"/>
    <property type="evidence" value="ECO:0007669"/>
    <property type="project" value="UniProtKB-KW"/>
</dbReference>
<evidence type="ECO:0000256" key="2">
    <source>
        <dbReference type="PIRSR" id="PIRSR005962-1"/>
    </source>
</evidence>
<keyword evidence="2" id="KW-0479">Metal-binding</keyword>
<evidence type="ECO:0000256" key="1">
    <source>
        <dbReference type="ARBA" id="ARBA00022801"/>
    </source>
</evidence>
<comment type="cofactor">
    <cofactor evidence="2">
        <name>Mn(2+)</name>
        <dbReference type="ChEBI" id="CHEBI:29035"/>
    </cofactor>
    <text evidence="2">The Mn(2+) ion enhances activity.</text>
</comment>
<evidence type="ECO:0000313" key="5">
    <source>
        <dbReference type="Proteomes" id="UP000440004"/>
    </source>
</evidence>
<evidence type="ECO:0000313" key="4">
    <source>
        <dbReference type="EMBL" id="MPW24703.1"/>
    </source>
</evidence>
<reference evidence="4 5" key="1">
    <citation type="submission" date="2019-10" db="EMBL/GenBank/DDBJ databases">
        <title>Alkalibaculum tamaniensis sp.nov., a new alkaliphilic acetogen, isolated on methoxylated aromatics from a mud volcano.</title>
        <authorList>
            <person name="Khomyakova M.A."/>
            <person name="Merkel A.Y."/>
            <person name="Bonch-Osmolovskaya E.A."/>
            <person name="Slobodkin A.I."/>
        </authorList>
    </citation>
    <scope>NUCLEOTIDE SEQUENCE [LARGE SCALE GENOMIC DNA]</scope>
    <source>
        <strain evidence="4 5">M08DMB</strain>
    </source>
</reference>
<name>A0A6A7K6B8_9FIRM</name>
<dbReference type="Pfam" id="PF07687">
    <property type="entry name" value="M20_dimer"/>
    <property type="match status" value="1"/>
</dbReference>
<dbReference type="InterPro" id="IPR002933">
    <property type="entry name" value="Peptidase_M20"/>
</dbReference>
<dbReference type="GO" id="GO:0019877">
    <property type="term" value="P:diaminopimelate biosynthetic process"/>
    <property type="evidence" value="ECO:0007669"/>
    <property type="project" value="TreeGrafter"/>
</dbReference>
<keyword evidence="2" id="KW-0464">Manganese</keyword>
<dbReference type="Gene3D" id="3.30.70.360">
    <property type="match status" value="1"/>
</dbReference>
<gene>
    <name evidence="4" type="ORF">GC105_02695</name>
</gene>
<dbReference type="InterPro" id="IPR036264">
    <property type="entry name" value="Bact_exopeptidase_dim_dom"/>
</dbReference>
<dbReference type="PANTHER" id="PTHR11014">
    <property type="entry name" value="PEPTIDASE M20 FAMILY MEMBER"/>
    <property type="match status" value="1"/>
</dbReference>
<dbReference type="Proteomes" id="UP000440004">
    <property type="component" value="Unassembled WGS sequence"/>
</dbReference>
<feature type="binding site" evidence="2">
    <location>
        <position position="136"/>
    </location>
    <ligand>
        <name>Mn(2+)</name>
        <dbReference type="ChEBI" id="CHEBI:29035"/>
        <label>2</label>
    </ligand>
</feature>
<dbReference type="PANTHER" id="PTHR11014:SF98">
    <property type="entry name" value="N-ACETYLDIAMINOPIMELATE DEACETYLASE"/>
    <property type="match status" value="1"/>
</dbReference>
<keyword evidence="1 4" id="KW-0378">Hydrolase</keyword>
<dbReference type="GO" id="GO:0050118">
    <property type="term" value="F:N-acetyldiaminopimelate deacetylase activity"/>
    <property type="evidence" value="ECO:0007669"/>
    <property type="project" value="UniProtKB-ARBA"/>
</dbReference>
<proteinExistence type="predicted"/>
<dbReference type="InterPro" id="IPR011650">
    <property type="entry name" value="Peptidase_M20_dimer"/>
</dbReference>
<organism evidence="4 5">
    <name type="scientific">Alkalibaculum sporogenes</name>
    <dbReference type="NCBI Taxonomy" id="2655001"/>
    <lineage>
        <taxon>Bacteria</taxon>
        <taxon>Bacillati</taxon>
        <taxon>Bacillota</taxon>
        <taxon>Clostridia</taxon>
        <taxon>Eubacteriales</taxon>
        <taxon>Eubacteriaceae</taxon>
        <taxon>Alkalibaculum</taxon>
    </lineage>
</organism>
<dbReference type="SUPFAM" id="SSF53187">
    <property type="entry name" value="Zn-dependent exopeptidases"/>
    <property type="match status" value="1"/>
</dbReference>
<dbReference type="AlphaFoldDB" id="A0A6A7K6B8"/>
<feature type="binding site" evidence="2">
    <location>
        <position position="102"/>
    </location>
    <ligand>
        <name>Mn(2+)</name>
        <dbReference type="ChEBI" id="CHEBI:29035"/>
        <label>2</label>
    </ligand>
</feature>
<feature type="binding site" evidence="2">
    <location>
        <position position="100"/>
    </location>
    <ligand>
        <name>Mn(2+)</name>
        <dbReference type="ChEBI" id="CHEBI:29035"/>
        <label>2</label>
    </ligand>
</feature>
<accession>A0A6A7K6B8</accession>
<feature type="domain" description="Peptidase M20 dimerisation" evidence="3">
    <location>
        <begin position="186"/>
        <end position="263"/>
    </location>
</feature>
<evidence type="ECO:0000259" key="3">
    <source>
        <dbReference type="Pfam" id="PF07687"/>
    </source>
</evidence>
<dbReference type="PIRSF" id="PIRSF005962">
    <property type="entry name" value="Pept_M20D_amidohydro"/>
    <property type="match status" value="1"/>
</dbReference>
<dbReference type="CDD" id="cd03886">
    <property type="entry name" value="M20_Acy1"/>
    <property type="match status" value="1"/>
</dbReference>
<feature type="binding site" evidence="2">
    <location>
        <position position="357"/>
    </location>
    <ligand>
        <name>Mn(2+)</name>
        <dbReference type="ChEBI" id="CHEBI:29035"/>
        <label>2</label>
    </ligand>
</feature>